<evidence type="ECO:0000313" key="5">
    <source>
        <dbReference type="Proteomes" id="UP000242637"/>
    </source>
</evidence>
<dbReference type="Proteomes" id="UP000242637">
    <property type="component" value="Chromosome 1"/>
</dbReference>
<dbReference type="GO" id="GO:0003677">
    <property type="term" value="F:DNA binding"/>
    <property type="evidence" value="ECO:0007669"/>
    <property type="project" value="UniProtKB-UniRule"/>
</dbReference>
<dbReference type="GeneID" id="63459800"/>
<gene>
    <name evidence="4" type="ORF">SAMEA4475696_01596</name>
</gene>
<dbReference type="OrthoDB" id="3173376at2"/>
<dbReference type="SUPFAM" id="SSF46689">
    <property type="entry name" value="Homeodomain-like"/>
    <property type="match status" value="1"/>
</dbReference>
<keyword evidence="1 2" id="KW-0238">DNA-binding</keyword>
<dbReference type="Pfam" id="PF00440">
    <property type="entry name" value="TetR_N"/>
    <property type="match status" value="1"/>
</dbReference>
<evidence type="ECO:0000256" key="2">
    <source>
        <dbReference type="PROSITE-ProRule" id="PRU00335"/>
    </source>
</evidence>
<feature type="domain" description="HTH tetR-type" evidence="3">
    <location>
        <begin position="11"/>
        <end position="71"/>
    </location>
</feature>
<protein>
    <submittedName>
        <fullName evidence="4">DNA-binding transcriptional regulator EnvR</fullName>
    </submittedName>
</protein>
<name>A0A239VM14_9MICO</name>
<dbReference type="InterPro" id="IPR009057">
    <property type="entry name" value="Homeodomain-like_sf"/>
</dbReference>
<evidence type="ECO:0000259" key="3">
    <source>
        <dbReference type="PROSITE" id="PS50977"/>
    </source>
</evidence>
<reference evidence="4 5" key="1">
    <citation type="submission" date="2017-06" db="EMBL/GenBank/DDBJ databases">
        <authorList>
            <consortium name="Pathogen Informatics"/>
        </authorList>
    </citation>
    <scope>NUCLEOTIDE SEQUENCE [LARGE SCALE GENOMIC DNA]</scope>
    <source>
        <strain evidence="4 5">NCTC13039</strain>
    </source>
</reference>
<dbReference type="RefSeq" id="WP_028327776.1">
    <property type="nucleotide sequence ID" value="NZ_LT906453.1"/>
</dbReference>
<dbReference type="PROSITE" id="PS50977">
    <property type="entry name" value="HTH_TETR_2"/>
    <property type="match status" value="1"/>
</dbReference>
<dbReference type="EMBL" id="LT906453">
    <property type="protein sequence ID" value="SNV22648.1"/>
    <property type="molecule type" value="Genomic_DNA"/>
</dbReference>
<organism evidence="4 5">
    <name type="scientific">Dermatophilus congolensis</name>
    <dbReference type="NCBI Taxonomy" id="1863"/>
    <lineage>
        <taxon>Bacteria</taxon>
        <taxon>Bacillati</taxon>
        <taxon>Actinomycetota</taxon>
        <taxon>Actinomycetes</taxon>
        <taxon>Micrococcales</taxon>
        <taxon>Dermatophilaceae</taxon>
        <taxon>Dermatophilus</taxon>
    </lineage>
</organism>
<dbReference type="Gene3D" id="1.10.357.10">
    <property type="entry name" value="Tetracycline Repressor, domain 2"/>
    <property type="match status" value="1"/>
</dbReference>
<dbReference type="KEGG" id="dco:SAMEA4475696_1596"/>
<proteinExistence type="predicted"/>
<dbReference type="InterPro" id="IPR001647">
    <property type="entry name" value="HTH_TetR"/>
</dbReference>
<dbReference type="SUPFAM" id="SSF48498">
    <property type="entry name" value="Tetracyclin repressor-like, C-terminal domain"/>
    <property type="match status" value="1"/>
</dbReference>
<sequence length="230" mass="26184">MVGKDTSRRAGLTHERVIDCACTLTREHGLQNWTIRDLATALDVVPSVIYHYFPTKTQIHDQIRDQICAELTLPDEHLSWQEWFTQALTALRDILLRYTGLTRHVMDSLELGLPPRSLVPFFETAIVKLTEAGLEENATPAYTMIVNVALDAIEHHDRQSPLSANHHDITAMVNKLEPLTKESPALAMMRDDYLAHLPTPSGERISERYFRLLIRSLLTGIEQELMPQHS</sequence>
<keyword evidence="5" id="KW-1185">Reference proteome</keyword>
<feature type="DNA-binding region" description="H-T-H motif" evidence="2">
    <location>
        <begin position="34"/>
        <end position="53"/>
    </location>
</feature>
<evidence type="ECO:0000313" key="4">
    <source>
        <dbReference type="EMBL" id="SNV22648.1"/>
    </source>
</evidence>
<dbReference type="InterPro" id="IPR036271">
    <property type="entry name" value="Tet_transcr_reg_TetR-rel_C_sf"/>
</dbReference>
<dbReference type="AlphaFoldDB" id="A0A239VM14"/>
<evidence type="ECO:0000256" key="1">
    <source>
        <dbReference type="ARBA" id="ARBA00023125"/>
    </source>
</evidence>
<accession>A0A239VM14</accession>
<dbReference type="STRING" id="1121387.GCA_000429885_02262"/>